<reference evidence="2 3" key="1">
    <citation type="submission" date="2022-02" db="EMBL/GenBank/DDBJ databases">
        <title>The genome sequence of Shewanella sp. 3B26.</title>
        <authorList>
            <person name="Du J."/>
        </authorList>
    </citation>
    <scope>NUCLEOTIDE SEQUENCE [LARGE SCALE GENOMIC DNA]</scope>
    <source>
        <strain evidence="2 3">3B26</strain>
    </source>
</reference>
<comment type="caution">
    <text evidence="2">The sequence shown here is derived from an EMBL/GenBank/DDBJ whole genome shotgun (WGS) entry which is preliminary data.</text>
</comment>
<evidence type="ECO:0000256" key="1">
    <source>
        <dbReference type="SAM" id="MobiDB-lite"/>
    </source>
</evidence>
<evidence type="ECO:0008006" key="4">
    <source>
        <dbReference type="Google" id="ProtNLM"/>
    </source>
</evidence>
<dbReference type="PROSITE" id="PS51257">
    <property type="entry name" value="PROKAR_LIPOPROTEIN"/>
    <property type="match status" value="1"/>
</dbReference>
<dbReference type="AlphaFoldDB" id="A0AAJ1BHN4"/>
<sequence length="325" mass="36338">MAGWLSRILFPLGAVMLMLTLSGCSDNGAAEQARQIEKYLELDAGRLATLGAMLDKGEIRNATLIGHYAERLNQQDPSLAPIVSALATDAGKGPLFESLKRRLDEAKNPANFVDEAMRLDELENLYQAADPALYNDMLSDPLNTLADMSGGSLPRVNAVSRESELASLGDDFGPGSQLIGNPAYGEWQTGSNGTSFWAWYGMYAMFSNLFHRPVYYDNWSSRRHYSYYHDVGRYRYSSPRDVLKQQQVFTQTKKRFDNQGKRFDSPYAKTRSGATGLSRQSQQAPSVAQASRARTERQKFRSNYAKDSSFRDSGNRTSRSSRRGK</sequence>
<accession>A0AAJ1BHN4</accession>
<feature type="compositionally biased region" description="Low complexity" evidence="1">
    <location>
        <begin position="278"/>
        <end position="292"/>
    </location>
</feature>
<dbReference type="RefSeq" id="WP_240591211.1">
    <property type="nucleotide sequence ID" value="NZ_JAKUDL010000003.1"/>
</dbReference>
<feature type="region of interest" description="Disordered" evidence="1">
    <location>
        <begin position="259"/>
        <end position="325"/>
    </location>
</feature>
<gene>
    <name evidence="2" type="ORF">MJ923_11550</name>
</gene>
<dbReference type="Proteomes" id="UP001297581">
    <property type="component" value="Unassembled WGS sequence"/>
</dbReference>
<evidence type="ECO:0000313" key="3">
    <source>
        <dbReference type="Proteomes" id="UP001297581"/>
    </source>
</evidence>
<proteinExistence type="predicted"/>
<protein>
    <recommendedName>
        <fullName evidence="4">DUF3300 domain-containing protein</fullName>
    </recommendedName>
</protein>
<organism evidence="2 3">
    <name type="scientific">Shewanella zhuhaiensis</name>
    <dbReference type="NCBI Taxonomy" id="2919576"/>
    <lineage>
        <taxon>Bacteria</taxon>
        <taxon>Pseudomonadati</taxon>
        <taxon>Pseudomonadota</taxon>
        <taxon>Gammaproteobacteria</taxon>
        <taxon>Alteromonadales</taxon>
        <taxon>Shewanellaceae</taxon>
        <taxon>Shewanella</taxon>
    </lineage>
</organism>
<evidence type="ECO:0000313" key="2">
    <source>
        <dbReference type="EMBL" id="MCH4294939.1"/>
    </source>
</evidence>
<dbReference type="EMBL" id="JAKUDL010000003">
    <property type="protein sequence ID" value="MCH4294939.1"/>
    <property type="molecule type" value="Genomic_DNA"/>
</dbReference>
<name>A0AAJ1BHN4_9GAMM</name>
<keyword evidence="3" id="KW-1185">Reference proteome</keyword>